<evidence type="ECO:0000313" key="8">
    <source>
        <dbReference type="EMBL" id="GLI92779.1"/>
    </source>
</evidence>
<dbReference type="RefSeq" id="WP_281802194.1">
    <property type="nucleotide sequence ID" value="NZ_BSEC01000001.1"/>
</dbReference>
<dbReference type="Gene3D" id="1.10.940.10">
    <property type="entry name" value="NusB-like"/>
    <property type="match status" value="1"/>
</dbReference>
<sequence length="155" mass="17178">MNLDQRSAARLAIVQALYQMEVAGKGLNEIFAEFEAHWIGREIEGVQYKPAEVSFFRDVLQGVLTDQVAIDRQIDRVLSGGWPLARLETVMRAALRAGAYELRARKDVPPRVVIKEYVDVAAAFFGPTESGMVNAVLDKIAREERAGDMGQGDGR</sequence>
<dbReference type="AlphaFoldDB" id="A0A9W6GTQ6"/>
<dbReference type="GO" id="GO:0031564">
    <property type="term" value="P:transcription antitermination"/>
    <property type="evidence" value="ECO:0007669"/>
    <property type="project" value="UniProtKB-KW"/>
</dbReference>
<dbReference type="InterPro" id="IPR035926">
    <property type="entry name" value="NusB-like_sf"/>
</dbReference>
<dbReference type="Proteomes" id="UP001144323">
    <property type="component" value="Unassembled WGS sequence"/>
</dbReference>
<protein>
    <recommendedName>
        <fullName evidence="6">Transcription antitermination protein NusB</fullName>
    </recommendedName>
    <alternativeName>
        <fullName evidence="6">Antitermination factor NusB</fullName>
    </alternativeName>
</protein>
<keyword evidence="5 6" id="KW-0804">Transcription</keyword>
<dbReference type="Pfam" id="PF01029">
    <property type="entry name" value="NusB"/>
    <property type="match status" value="1"/>
</dbReference>
<keyword evidence="9" id="KW-1185">Reference proteome</keyword>
<name>A0A9W6GTQ6_9HYPH</name>
<evidence type="ECO:0000256" key="4">
    <source>
        <dbReference type="ARBA" id="ARBA00023015"/>
    </source>
</evidence>
<evidence type="ECO:0000256" key="3">
    <source>
        <dbReference type="ARBA" id="ARBA00022884"/>
    </source>
</evidence>
<evidence type="ECO:0000313" key="9">
    <source>
        <dbReference type="Proteomes" id="UP001144323"/>
    </source>
</evidence>
<dbReference type="InterPro" id="IPR011605">
    <property type="entry name" value="NusB_fam"/>
</dbReference>
<reference evidence="8" key="1">
    <citation type="journal article" date="2023" name="Int. J. Syst. Evol. Microbiol.">
        <title>Methylocystis iwaonis sp. nov., a type II methane-oxidizing bacterium from surface soil of a rice paddy field in Japan, and emended description of the genus Methylocystis (ex Whittenbury et al. 1970) Bowman et al. 1993.</title>
        <authorList>
            <person name="Kaise H."/>
            <person name="Sawadogo J.B."/>
            <person name="Alam M.S."/>
            <person name="Ueno C."/>
            <person name="Dianou D."/>
            <person name="Shinjo R."/>
            <person name="Asakawa S."/>
        </authorList>
    </citation>
    <scope>NUCLEOTIDE SEQUENCE</scope>
    <source>
        <strain evidence="8">LMG27198</strain>
    </source>
</reference>
<proteinExistence type="inferred from homology"/>
<dbReference type="PANTHER" id="PTHR11078:SF3">
    <property type="entry name" value="ANTITERMINATION NUSB DOMAIN-CONTAINING PROTEIN"/>
    <property type="match status" value="1"/>
</dbReference>
<keyword evidence="2 6" id="KW-0889">Transcription antitermination</keyword>
<gene>
    <name evidence="6 8" type="primary">nusB</name>
    <name evidence="8" type="ORF">LMG27198_17710</name>
</gene>
<keyword evidence="4 6" id="KW-0805">Transcription regulation</keyword>
<comment type="similarity">
    <text evidence="1 6">Belongs to the NusB family.</text>
</comment>
<evidence type="ECO:0000256" key="2">
    <source>
        <dbReference type="ARBA" id="ARBA00022814"/>
    </source>
</evidence>
<evidence type="ECO:0000259" key="7">
    <source>
        <dbReference type="Pfam" id="PF01029"/>
    </source>
</evidence>
<dbReference type="GO" id="GO:0003723">
    <property type="term" value="F:RNA binding"/>
    <property type="evidence" value="ECO:0007669"/>
    <property type="project" value="UniProtKB-UniRule"/>
</dbReference>
<feature type="domain" description="NusB/RsmB/TIM44" evidence="7">
    <location>
        <begin position="8"/>
        <end position="142"/>
    </location>
</feature>
<dbReference type="GO" id="GO:0005829">
    <property type="term" value="C:cytosol"/>
    <property type="evidence" value="ECO:0007669"/>
    <property type="project" value="TreeGrafter"/>
</dbReference>
<evidence type="ECO:0000256" key="1">
    <source>
        <dbReference type="ARBA" id="ARBA00005952"/>
    </source>
</evidence>
<evidence type="ECO:0000256" key="6">
    <source>
        <dbReference type="HAMAP-Rule" id="MF_00073"/>
    </source>
</evidence>
<dbReference type="GO" id="GO:0006353">
    <property type="term" value="P:DNA-templated transcription termination"/>
    <property type="evidence" value="ECO:0007669"/>
    <property type="project" value="UniProtKB-UniRule"/>
</dbReference>
<dbReference type="NCBIfam" id="TIGR01951">
    <property type="entry name" value="nusB"/>
    <property type="match status" value="1"/>
</dbReference>
<organism evidence="8 9">
    <name type="scientific">Methylocystis echinoides</name>
    <dbReference type="NCBI Taxonomy" id="29468"/>
    <lineage>
        <taxon>Bacteria</taxon>
        <taxon>Pseudomonadati</taxon>
        <taxon>Pseudomonadota</taxon>
        <taxon>Alphaproteobacteria</taxon>
        <taxon>Hyphomicrobiales</taxon>
        <taxon>Methylocystaceae</taxon>
        <taxon>Methylocystis</taxon>
    </lineage>
</organism>
<keyword evidence="3 6" id="KW-0694">RNA-binding</keyword>
<comment type="caution">
    <text evidence="8">The sequence shown here is derived from an EMBL/GenBank/DDBJ whole genome shotgun (WGS) entry which is preliminary data.</text>
</comment>
<accession>A0A9W6GTQ6</accession>
<evidence type="ECO:0000256" key="5">
    <source>
        <dbReference type="ARBA" id="ARBA00023163"/>
    </source>
</evidence>
<dbReference type="PANTHER" id="PTHR11078">
    <property type="entry name" value="N UTILIZATION SUBSTANCE PROTEIN B-RELATED"/>
    <property type="match status" value="1"/>
</dbReference>
<dbReference type="EMBL" id="BSEC01000001">
    <property type="protein sequence ID" value="GLI92779.1"/>
    <property type="molecule type" value="Genomic_DNA"/>
</dbReference>
<dbReference type="HAMAP" id="MF_00073">
    <property type="entry name" value="NusB"/>
    <property type="match status" value="1"/>
</dbReference>
<comment type="function">
    <text evidence="6">Involved in transcription antitermination. Required for transcription of ribosomal RNA (rRNA) genes. Binds specifically to the boxA antiterminator sequence of the ribosomal RNA (rrn) operons.</text>
</comment>
<dbReference type="SUPFAM" id="SSF48013">
    <property type="entry name" value="NusB-like"/>
    <property type="match status" value="1"/>
</dbReference>
<dbReference type="InterPro" id="IPR006027">
    <property type="entry name" value="NusB_RsmB_TIM44"/>
</dbReference>